<evidence type="ECO:0000313" key="3">
    <source>
        <dbReference type="EMBL" id="ORX57971.1"/>
    </source>
</evidence>
<dbReference type="Proteomes" id="UP000242146">
    <property type="component" value="Unassembled WGS sequence"/>
</dbReference>
<gene>
    <name evidence="3" type="ORF">DM01DRAFT_1333649</name>
</gene>
<comment type="similarity">
    <text evidence="1">Belongs to the LTO1 family.</text>
</comment>
<dbReference type="InterPro" id="IPR019191">
    <property type="entry name" value="Essential_protein_Yae1_N"/>
</dbReference>
<name>A0A1X2GN89_9FUNG</name>
<protein>
    <submittedName>
        <fullName evidence="3">DUF1715-domain-containing protein</fullName>
    </submittedName>
</protein>
<dbReference type="STRING" id="101127.A0A1X2GN89"/>
<reference evidence="3 4" key="1">
    <citation type="submission" date="2016-07" db="EMBL/GenBank/DDBJ databases">
        <title>Pervasive Adenine N6-methylation of Active Genes in Fungi.</title>
        <authorList>
            <consortium name="DOE Joint Genome Institute"/>
            <person name="Mondo S.J."/>
            <person name="Dannebaum R.O."/>
            <person name="Kuo R.C."/>
            <person name="Labutti K."/>
            <person name="Haridas S."/>
            <person name="Kuo A."/>
            <person name="Salamov A."/>
            <person name="Ahrendt S.R."/>
            <person name="Lipzen A."/>
            <person name="Sullivan W."/>
            <person name="Andreopoulos W.B."/>
            <person name="Clum A."/>
            <person name="Lindquist E."/>
            <person name="Daum C."/>
            <person name="Ramamoorthy G.K."/>
            <person name="Gryganskyi A."/>
            <person name="Culley D."/>
            <person name="Magnuson J.K."/>
            <person name="James T.Y."/>
            <person name="O'Malley M.A."/>
            <person name="Stajich J.E."/>
            <person name="Spatafora J.W."/>
            <person name="Visel A."/>
            <person name="Grigoriev I.V."/>
        </authorList>
    </citation>
    <scope>NUCLEOTIDE SEQUENCE [LARGE SCALE GENOMIC DNA]</scope>
    <source>
        <strain evidence="3 4">NRRL 3301</strain>
    </source>
</reference>
<evidence type="ECO:0000313" key="4">
    <source>
        <dbReference type="Proteomes" id="UP000242146"/>
    </source>
</evidence>
<evidence type="ECO:0000259" key="2">
    <source>
        <dbReference type="Pfam" id="PF09811"/>
    </source>
</evidence>
<dbReference type="PANTHER" id="PTHR28532">
    <property type="entry name" value="GEO13458P1"/>
    <property type="match status" value="1"/>
</dbReference>
<dbReference type="PANTHER" id="PTHR28532:SF1">
    <property type="entry name" value="ORAL CANCER OVEREXPRESSED 1"/>
    <property type="match status" value="1"/>
</dbReference>
<evidence type="ECO:0000256" key="1">
    <source>
        <dbReference type="ARBA" id="ARBA00038090"/>
    </source>
</evidence>
<dbReference type="Pfam" id="PF09811">
    <property type="entry name" value="Yae1_N"/>
    <property type="match status" value="1"/>
</dbReference>
<sequence length="143" mass="16374">MATPAQSQVERSQDLDSLCHLETVFQEHGYDDGYRAGEQSGELEGRLHGCEKACELGREIGFYQGCIDGWQELALLHGDKINPRALRHMEALRNMIAEFPRTNDATADMYGLRDKMKNKYRVIVSLLRVQHKYNMTDAPKLNF</sequence>
<comment type="caution">
    <text evidence="3">The sequence shown here is derived from an EMBL/GenBank/DDBJ whole genome shotgun (WGS) entry which is preliminary data.</text>
</comment>
<dbReference type="AlphaFoldDB" id="A0A1X2GN89"/>
<dbReference type="OrthoDB" id="48036at2759"/>
<dbReference type="EMBL" id="MCGT01000007">
    <property type="protein sequence ID" value="ORX57971.1"/>
    <property type="molecule type" value="Genomic_DNA"/>
</dbReference>
<keyword evidence="4" id="KW-1185">Reference proteome</keyword>
<feature type="domain" description="Essential protein Yae1 N-terminal" evidence="2">
    <location>
        <begin position="29"/>
        <end position="67"/>
    </location>
</feature>
<organism evidence="3 4">
    <name type="scientific">Hesseltinella vesiculosa</name>
    <dbReference type="NCBI Taxonomy" id="101127"/>
    <lineage>
        <taxon>Eukaryota</taxon>
        <taxon>Fungi</taxon>
        <taxon>Fungi incertae sedis</taxon>
        <taxon>Mucoromycota</taxon>
        <taxon>Mucoromycotina</taxon>
        <taxon>Mucoromycetes</taxon>
        <taxon>Mucorales</taxon>
        <taxon>Cunninghamellaceae</taxon>
        <taxon>Hesseltinella</taxon>
    </lineage>
</organism>
<accession>A0A1X2GN89</accession>
<dbReference type="InterPro" id="IPR052436">
    <property type="entry name" value="LTO1_adapter"/>
</dbReference>
<proteinExistence type="inferred from homology"/>